<dbReference type="GO" id="GO:0004177">
    <property type="term" value="F:aminopeptidase activity"/>
    <property type="evidence" value="ECO:0007669"/>
    <property type="project" value="UniProtKB-KW"/>
</dbReference>
<dbReference type="OrthoDB" id="9777175at2"/>
<dbReference type="InterPro" id="IPR014553">
    <property type="entry name" value="Aminopept"/>
</dbReference>
<gene>
    <name evidence="1" type="ORF">AZI86_10045</name>
</gene>
<dbReference type="PIRSF" id="PIRSF029285">
    <property type="entry name" value="Aminopept"/>
    <property type="match status" value="1"/>
</dbReference>
<organism evidence="1 2">
    <name type="scientific">Bdellovibrio bacteriovorus</name>
    <dbReference type="NCBI Taxonomy" id="959"/>
    <lineage>
        <taxon>Bacteria</taxon>
        <taxon>Pseudomonadati</taxon>
        <taxon>Bdellovibrionota</taxon>
        <taxon>Bdellovibrionia</taxon>
        <taxon>Bdellovibrionales</taxon>
        <taxon>Pseudobdellovibrionaceae</taxon>
        <taxon>Bdellovibrio</taxon>
    </lineage>
</organism>
<protein>
    <submittedName>
        <fullName evidence="1">Aminopeptidase</fullName>
    </submittedName>
</protein>
<comment type="caution">
    <text evidence="1">The sequence shown here is derived from an EMBL/GenBank/DDBJ whole genome shotgun (WGS) entry which is preliminary data.</text>
</comment>
<evidence type="ECO:0000313" key="1">
    <source>
        <dbReference type="EMBL" id="KYG67328.1"/>
    </source>
</evidence>
<proteinExistence type="predicted"/>
<dbReference type="AlphaFoldDB" id="A0A150WSI3"/>
<sequence>MNKKSLLALSSLMFVLSGCQLGYIMKSGVGQMKLLHSRVPINEALADPKLEEEKKSKLRLALEAREFAEKDLHLKPTKNYTSYVELGRPYVTYVVSAAEKWELKTYQWSYPFMGKMPYKGYFSEPDALEEEKEMQGKGLDTYMRGVSAYSTLGWFNDPILSSMLRYDDYDLVNTIIHETVHATLFIKHEADFNERLATFTGTKGAELFYQKKEGLESPTLKQLKDEGEDSKLFSEFISAELDELKVWYQSLKASDRVEENRVARIRQIQERFTKNLKPRLKTKNFDHFPELKLNNARLLLYKTYMQDLSDFEKLYELSGRNFSEFIQRCKNLESAQDPATALKKLISESTLPATNSI</sequence>
<name>A0A150WSI3_BDEBC</name>
<reference evidence="1 2" key="1">
    <citation type="submission" date="2016-03" db="EMBL/GenBank/DDBJ databases">
        <authorList>
            <person name="Ploux O."/>
        </authorList>
    </citation>
    <scope>NUCLEOTIDE SEQUENCE [LARGE SCALE GENOMIC DNA]</scope>
    <source>
        <strain evidence="1 2">R0</strain>
    </source>
</reference>
<dbReference type="EMBL" id="LUKE01000001">
    <property type="protein sequence ID" value="KYG67328.1"/>
    <property type="molecule type" value="Genomic_DNA"/>
</dbReference>
<accession>A0A150WSI3</accession>
<keyword evidence="1" id="KW-0378">Hydrolase</keyword>
<evidence type="ECO:0000313" key="2">
    <source>
        <dbReference type="Proteomes" id="UP000075320"/>
    </source>
</evidence>
<dbReference type="Pfam" id="PF10023">
    <property type="entry name" value="Aminopep"/>
    <property type="match status" value="1"/>
</dbReference>
<dbReference type="PROSITE" id="PS51257">
    <property type="entry name" value="PROKAR_LIPOPROTEIN"/>
    <property type="match status" value="1"/>
</dbReference>
<dbReference type="Proteomes" id="UP000075320">
    <property type="component" value="Unassembled WGS sequence"/>
</dbReference>
<dbReference type="RefSeq" id="WP_061834902.1">
    <property type="nucleotide sequence ID" value="NZ_LUKE01000001.1"/>
</dbReference>
<keyword evidence="2" id="KW-1185">Reference proteome</keyword>
<keyword evidence="1" id="KW-0645">Protease</keyword>
<keyword evidence="1" id="KW-0031">Aminopeptidase</keyword>